<dbReference type="PANTHER" id="PTHR43693">
    <property type="entry name" value="PROTEIN PHOSPHATASE CHEZ"/>
    <property type="match status" value="1"/>
</dbReference>
<proteinExistence type="predicted"/>
<gene>
    <name evidence="4" type="ORF">NQ502_17470</name>
</gene>
<evidence type="ECO:0000313" key="4">
    <source>
        <dbReference type="EMBL" id="UWP59131.1"/>
    </source>
</evidence>
<dbReference type="InterPro" id="IPR007597">
    <property type="entry name" value="CheC"/>
</dbReference>
<organism evidence="4 5">
    <name type="scientific">Ruminococcus gauvreauii</name>
    <dbReference type="NCBI Taxonomy" id="438033"/>
    <lineage>
        <taxon>Bacteria</taxon>
        <taxon>Bacillati</taxon>
        <taxon>Bacillota</taxon>
        <taxon>Clostridia</taxon>
        <taxon>Eubacteriales</taxon>
        <taxon>Oscillospiraceae</taxon>
        <taxon>Ruminococcus</taxon>
    </lineage>
</organism>
<dbReference type="PANTHER" id="PTHR43693:SF1">
    <property type="entry name" value="PROTEIN PHOSPHATASE CHEZ"/>
    <property type="match status" value="1"/>
</dbReference>
<evidence type="ECO:0000259" key="3">
    <source>
        <dbReference type="Pfam" id="PF04509"/>
    </source>
</evidence>
<evidence type="ECO:0000256" key="1">
    <source>
        <dbReference type="ARBA" id="ARBA00022500"/>
    </source>
</evidence>
<dbReference type="InterPro" id="IPR050992">
    <property type="entry name" value="CheZ_family_phosphatases"/>
</dbReference>
<dbReference type="RefSeq" id="WP_028528729.1">
    <property type="nucleotide sequence ID" value="NZ_CABLBR010000014.1"/>
</dbReference>
<keyword evidence="1" id="KW-0145">Chemotaxis</keyword>
<reference evidence="4" key="1">
    <citation type="journal article" date="2022" name="Cell">
        <title>Design, construction, and in vivo augmentation of a complex gut microbiome.</title>
        <authorList>
            <person name="Cheng A.G."/>
            <person name="Ho P.Y."/>
            <person name="Aranda-Diaz A."/>
            <person name="Jain S."/>
            <person name="Yu F.B."/>
            <person name="Meng X."/>
            <person name="Wang M."/>
            <person name="Iakiviak M."/>
            <person name="Nagashima K."/>
            <person name="Zhao A."/>
            <person name="Murugkar P."/>
            <person name="Patil A."/>
            <person name="Atabakhsh K."/>
            <person name="Weakley A."/>
            <person name="Yan J."/>
            <person name="Brumbaugh A.R."/>
            <person name="Higginbottom S."/>
            <person name="Dimas A."/>
            <person name="Shiver A.L."/>
            <person name="Deutschbauer A."/>
            <person name="Neff N."/>
            <person name="Sonnenburg J.L."/>
            <person name="Huang K.C."/>
            <person name="Fischbach M.A."/>
        </authorList>
    </citation>
    <scope>NUCLEOTIDE SEQUENCE</scope>
    <source>
        <strain evidence="4">DSM 19829</strain>
    </source>
</reference>
<dbReference type="Pfam" id="PF04509">
    <property type="entry name" value="CheC"/>
    <property type="match status" value="2"/>
</dbReference>
<dbReference type="SUPFAM" id="SSF103039">
    <property type="entry name" value="CheC-like"/>
    <property type="match status" value="1"/>
</dbReference>
<feature type="domain" description="CheC-like protein" evidence="3">
    <location>
        <begin position="109"/>
        <end position="144"/>
    </location>
</feature>
<dbReference type="Proteomes" id="UP001060164">
    <property type="component" value="Chromosome"/>
</dbReference>
<keyword evidence="2" id="KW-0378">Hydrolase</keyword>
<dbReference type="Gene3D" id="3.40.1550.10">
    <property type="entry name" value="CheC-like"/>
    <property type="match status" value="1"/>
</dbReference>
<evidence type="ECO:0000256" key="2">
    <source>
        <dbReference type="ARBA" id="ARBA00022801"/>
    </source>
</evidence>
<dbReference type="EMBL" id="CP102290">
    <property type="protein sequence ID" value="UWP59131.1"/>
    <property type="molecule type" value="Genomic_DNA"/>
</dbReference>
<protein>
    <submittedName>
        <fullName evidence="4">Chemotaxis protein CheC</fullName>
    </submittedName>
</protein>
<feature type="domain" description="CheC-like protein" evidence="3">
    <location>
        <begin position="11"/>
        <end position="34"/>
    </location>
</feature>
<accession>A0ABY5VG49</accession>
<keyword evidence="5" id="KW-1185">Reference proteome</keyword>
<name>A0ABY5VG49_9FIRM</name>
<sequence length="204" mass="23040">MDKSGELNENEQDMLKELGNIGTGNAVTALSAMLARPLEVHSTRLKLVSYQEMYEDPGSSEKEKIGIMLEACGEIEGIFLFLLDMEFAVRALDWLLEKKERDLARMDDMERSVFCELGNVMCGAYVNALAQLLNKRIEVTVPHLSTDMGGAIFSTVVSHLMKASDMLLMIDNEIRLDSETLCGQILFFPEMESMRKISEWLEEM</sequence>
<dbReference type="InterPro" id="IPR028976">
    <property type="entry name" value="CheC-like_sf"/>
</dbReference>
<evidence type="ECO:0000313" key="5">
    <source>
        <dbReference type="Proteomes" id="UP001060164"/>
    </source>
</evidence>
<dbReference type="CDD" id="cd17909">
    <property type="entry name" value="CheC_ClassI"/>
    <property type="match status" value="1"/>
</dbReference>